<comment type="caution">
    <text evidence="2">The sequence shown here is derived from an EMBL/GenBank/DDBJ whole genome shotgun (WGS) entry which is preliminary data.</text>
</comment>
<protein>
    <submittedName>
        <fullName evidence="2">Uncharacterized protein</fullName>
    </submittedName>
</protein>
<dbReference type="EMBL" id="JACHVT010000003">
    <property type="protein sequence ID" value="MBB2986106.1"/>
    <property type="molecule type" value="Genomic_DNA"/>
</dbReference>
<feature type="compositionally biased region" description="Low complexity" evidence="1">
    <location>
        <begin position="186"/>
        <end position="204"/>
    </location>
</feature>
<dbReference type="AlphaFoldDB" id="A0A839PVU9"/>
<feature type="region of interest" description="Disordered" evidence="1">
    <location>
        <begin position="1"/>
        <end position="20"/>
    </location>
</feature>
<evidence type="ECO:0000313" key="3">
    <source>
        <dbReference type="Proteomes" id="UP000590811"/>
    </source>
</evidence>
<dbReference type="Proteomes" id="UP000590811">
    <property type="component" value="Unassembled WGS sequence"/>
</dbReference>
<name>A0A839PVU9_9MICO</name>
<sequence length="224" mass="24331">MRRSRSAGVNPKARPVTSRCSQMPRSGWAFAARTDAQPLRLRSRTTSASAAVGGTSVLVVREVVLGSSASLYVACSLDLTRIVTAEMPGQGQAGSQNAPTGFKEAVACVVAYLWRWRWCSRFLRLPAAGPPAQSNPCPHQGRRQRRQLPPPSPPPLRHSRSRAPRRAFPSQPPQWPPLPVGSRFQSAAPLRPTRTPTSRGRGAAKVTLPRTTPRSGRCRPHPDA</sequence>
<reference evidence="2 3" key="1">
    <citation type="submission" date="2020-08" db="EMBL/GenBank/DDBJ databases">
        <title>Genomic Encyclopedia of Type Strains, Phase IV (KMG-V): Genome sequencing to study the core and pangenomes of soil and plant-associated prokaryotes.</title>
        <authorList>
            <person name="Whitman W."/>
        </authorList>
    </citation>
    <scope>NUCLEOTIDE SEQUENCE [LARGE SCALE GENOMIC DNA]</scope>
    <source>
        <strain evidence="2 3">B3ACCR2</strain>
    </source>
</reference>
<feature type="compositionally biased region" description="Pro residues" evidence="1">
    <location>
        <begin position="170"/>
        <end position="179"/>
    </location>
</feature>
<feature type="region of interest" description="Disordered" evidence="1">
    <location>
        <begin position="129"/>
        <end position="224"/>
    </location>
</feature>
<evidence type="ECO:0000256" key="1">
    <source>
        <dbReference type="SAM" id="MobiDB-lite"/>
    </source>
</evidence>
<proteinExistence type="predicted"/>
<accession>A0A839PVU9</accession>
<evidence type="ECO:0000313" key="2">
    <source>
        <dbReference type="EMBL" id="MBB2986106.1"/>
    </source>
</evidence>
<gene>
    <name evidence="2" type="ORF">FHW14_001260</name>
</gene>
<organism evidence="2 3">
    <name type="scientific">Terracoccus luteus</name>
    <dbReference type="NCBI Taxonomy" id="53356"/>
    <lineage>
        <taxon>Bacteria</taxon>
        <taxon>Bacillati</taxon>
        <taxon>Actinomycetota</taxon>
        <taxon>Actinomycetes</taxon>
        <taxon>Micrococcales</taxon>
        <taxon>Intrasporangiaceae</taxon>
        <taxon>Terracoccus</taxon>
    </lineage>
</organism>